<feature type="region of interest" description="Disordered" evidence="1">
    <location>
        <begin position="62"/>
        <end position="116"/>
    </location>
</feature>
<sequence length="217" mass="22930">MKSLHLVAGLSIVAQVLAKQAPTLEVVARQMCSWEGHCRGDPCRTENDCDGYMTCAAGRCASTSAGGGPPATRSTRPPIFTIPTEPTTSARLSSGPSRSTSTRPPGIVPGRPTSTQPSTCEWTGHCIGDACKTENDCDADFICRAGRCASPDEEAPTQGFPLPTRTTTIPVPVPSDDCEWTDHCLGDPCAAHEDCDGDLACVDEHAATVRRIPLCSW</sequence>
<comment type="caution">
    <text evidence="3">The sequence shown here is derived from an EMBL/GenBank/DDBJ whole genome shotgun (WGS) entry which is preliminary data.</text>
</comment>
<dbReference type="GeneID" id="85313069"/>
<keyword evidence="2" id="KW-0732">Signal</keyword>
<dbReference type="EMBL" id="MU839006">
    <property type="protein sequence ID" value="KAK1768258.1"/>
    <property type="molecule type" value="Genomic_DNA"/>
</dbReference>
<dbReference type="Proteomes" id="UP001244011">
    <property type="component" value="Unassembled WGS sequence"/>
</dbReference>
<keyword evidence="4" id="KW-1185">Reference proteome</keyword>
<proteinExistence type="predicted"/>
<feature type="compositionally biased region" description="Low complexity" evidence="1">
    <location>
        <begin position="75"/>
        <end position="105"/>
    </location>
</feature>
<evidence type="ECO:0000313" key="4">
    <source>
        <dbReference type="Proteomes" id="UP001244011"/>
    </source>
</evidence>
<evidence type="ECO:0000313" key="3">
    <source>
        <dbReference type="EMBL" id="KAK1768258.1"/>
    </source>
</evidence>
<name>A0AAJ0C365_9PEZI</name>
<evidence type="ECO:0000256" key="2">
    <source>
        <dbReference type="SAM" id="SignalP"/>
    </source>
</evidence>
<dbReference type="RefSeq" id="XP_060284471.1">
    <property type="nucleotide sequence ID" value="XM_060429882.1"/>
</dbReference>
<dbReference type="AlphaFoldDB" id="A0AAJ0C365"/>
<feature type="signal peptide" evidence="2">
    <location>
        <begin position="1"/>
        <end position="18"/>
    </location>
</feature>
<organism evidence="3 4">
    <name type="scientific">Phialemonium atrogriseum</name>
    <dbReference type="NCBI Taxonomy" id="1093897"/>
    <lineage>
        <taxon>Eukaryota</taxon>
        <taxon>Fungi</taxon>
        <taxon>Dikarya</taxon>
        <taxon>Ascomycota</taxon>
        <taxon>Pezizomycotina</taxon>
        <taxon>Sordariomycetes</taxon>
        <taxon>Sordariomycetidae</taxon>
        <taxon>Cephalothecales</taxon>
        <taxon>Cephalothecaceae</taxon>
        <taxon>Phialemonium</taxon>
    </lineage>
</organism>
<feature type="chain" id="PRO_5042474530" evidence="2">
    <location>
        <begin position="19"/>
        <end position="217"/>
    </location>
</feature>
<reference evidence="3" key="1">
    <citation type="submission" date="2023-06" db="EMBL/GenBank/DDBJ databases">
        <title>Genome-scale phylogeny and comparative genomics of the fungal order Sordariales.</title>
        <authorList>
            <consortium name="Lawrence Berkeley National Laboratory"/>
            <person name="Hensen N."/>
            <person name="Bonometti L."/>
            <person name="Westerberg I."/>
            <person name="Brannstrom I.O."/>
            <person name="Guillou S."/>
            <person name="Cros-Aarteil S."/>
            <person name="Calhoun S."/>
            <person name="Haridas S."/>
            <person name="Kuo A."/>
            <person name="Mondo S."/>
            <person name="Pangilinan J."/>
            <person name="Riley R."/>
            <person name="Labutti K."/>
            <person name="Andreopoulos B."/>
            <person name="Lipzen A."/>
            <person name="Chen C."/>
            <person name="Yanf M."/>
            <person name="Daum C."/>
            <person name="Ng V."/>
            <person name="Clum A."/>
            <person name="Steindorff A."/>
            <person name="Ohm R."/>
            <person name="Martin F."/>
            <person name="Silar P."/>
            <person name="Natvig D."/>
            <person name="Lalanne C."/>
            <person name="Gautier V."/>
            <person name="Ament-Velasquez S.L."/>
            <person name="Kruys A."/>
            <person name="Hutchinson M.I."/>
            <person name="Powell A.J."/>
            <person name="Barry K."/>
            <person name="Miller A.N."/>
            <person name="Grigoriev I.V."/>
            <person name="Debuchy R."/>
            <person name="Gladieux P."/>
            <person name="Thoren M.H."/>
            <person name="Johannesson H."/>
        </authorList>
    </citation>
    <scope>NUCLEOTIDE SEQUENCE</scope>
    <source>
        <strain evidence="3">8032-3</strain>
    </source>
</reference>
<evidence type="ECO:0000256" key="1">
    <source>
        <dbReference type="SAM" id="MobiDB-lite"/>
    </source>
</evidence>
<accession>A0AAJ0C365</accession>
<protein>
    <submittedName>
        <fullName evidence="3">Uncharacterized protein</fullName>
    </submittedName>
</protein>
<gene>
    <name evidence="3" type="ORF">QBC33DRAFT_558418</name>
</gene>